<dbReference type="InterPro" id="IPR038217">
    <property type="entry name" value="MRG_C_sf"/>
</dbReference>
<organism evidence="8">
    <name type="scientific">Oppiella nova</name>
    <dbReference type="NCBI Taxonomy" id="334625"/>
    <lineage>
        <taxon>Eukaryota</taxon>
        <taxon>Metazoa</taxon>
        <taxon>Ecdysozoa</taxon>
        <taxon>Arthropoda</taxon>
        <taxon>Chelicerata</taxon>
        <taxon>Arachnida</taxon>
        <taxon>Acari</taxon>
        <taxon>Acariformes</taxon>
        <taxon>Sarcoptiformes</taxon>
        <taxon>Oribatida</taxon>
        <taxon>Brachypylina</taxon>
        <taxon>Oppioidea</taxon>
        <taxon>Oppiidae</taxon>
        <taxon>Oppiella</taxon>
    </lineage>
</organism>
<comment type="subcellular location">
    <subcellularLocation>
        <location evidence="1">Nucleus</location>
    </subcellularLocation>
</comment>
<evidence type="ECO:0000256" key="4">
    <source>
        <dbReference type="ARBA" id="ARBA00023163"/>
    </source>
</evidence>
<keyword evidence="5" id="KW-0539">Nucleus</keyword>
<dbReference type="EMBL" id="CAJPVJ010003895">
    <property type="protein sequence ID" value="CAG2168058.1"/>
    <property type="molecule type" value="Genomic_DNA"/>
</dbReference>
<evidence type="ECO:0000313" key="8">
    <source>
        <dbReference type="EMBL" id="CAD7649948.1"/>
    </source>
</evidence>
<protein>
    <recommendedName>
        <fullName evidence="7">Chromo domain-containing protein</fullName>
    </recommendedName>
</protein>
<dbReference type="EMBL" id="OC918720">
    <property type="protein sequence ID" value="CAD7649948.1"/>
    <property type="molecule type" value="Genomic_DNA"/>
</dbReference>
<keyword evidence="3" id="KW-0805">Transcription regulation</keyword>
<keyword evidence="2" id="KW-0156">Chromatin regulator</keyword>
<evidence type="ECO:0000313" key="9">
    <source>
        <dbReference type="Proteomes" id="UP000728032"/>
    </source>
</evidence>
<feature type="compositionally biased region" description="Polar residues" evidence="6">
    <location>
        <begin position="199"/>
        <end position="209"/>
    </location>
</feature>
<dbReference type="InterPro" id="IPR000953">
    <property type="entry name" value="Chromo/chromo_shadow_dom"/>
</dbReference>
<dbReference type="PANTHER" id="PTHR10880:SF48">
    <property type="entry name" value="MORTALITY FACTOR 4 LIKE 2"/>
    <property type="match status" value="1"/>
</dbReference>
<accession>A0A7R9LYY4</accession>
<dbReference type="SMART" id="SM00298">
    <property type="entry name" value="CHROMO"/>
    <property type="match status" value="1"/>
</dbReference>
<feature type="region of interest" description="Disordered" evidence="6">
    <location>
        <begin position="156"/>
        <end position="231"/>
    </location>
</feature>
<dbReference type="CDD" id="cd18983">
    <property type="entry name" value="CBD_MSL3_like"/>
    <property type="match status" value="1"/>
</dbReference>
<dbReference type="InterPro" id="IPR053820">
    <property type="entry name" value="MSL3_chromo-like"/>
</dbReference>
<reference evidence="8" key="1">
    <citation type="submission" date="2020-11" db="EMBL/GenBank/DDBJ databases">
        <authorList>
            <person name="Tran Van P."/>
        </authorList>
    </citation>
    <scope>NUCLEOTIDE SEQUENCE</scope>
</reference>
<dbReference type="PROSITE" id="PS51640">
    <property type="entry name" value="MRG"/>
    <property type="match status" value="1"/>
</dbReference>
<dbReference type="SUPFAM" id="SSF54160">
    <property type="entry name" value="Chromo domain-like"/>
    <property type="match status" value="1"/>
</dbReference>
<dbReference type="GO" id="GO:0006325">
    <property type="term" value="P:chromatin organization"/>
    <property type="evidence" value="ECO:0007669"/>
    <property type="project" value="UniProtKB-KW"/>
</dbReference>
<keyword evidence="9" id="KW-1185">Reference proteome</keyword>
<gene>
    <name evidence="8" type="ORF">ONB1V03_LOCUS7552</name>
</gene>
<dbReference type="GO" id="GO:0005634">
    <property type="term" value="C:nucleus"/>
    <property type="evidence" value="ECO:0007669"/>
    <property type="project" value="UniProtKB-SubCell"/>
</dbReference>
<dbReference type="AlphaFoldDB" id="A0A7R9LYY4"/>
<dbReference type="Proteomes" id="UP000728032">
    <property type="component" value="Unassembled WGS sequence"/>
</dbReference>
<dbReference type="Pfam" id="PF05712">
    <property type="entry name" value="MRG"/>
    <property type="match status" value="1"/>
</dbReference>
<dbReference type="OrthoDB" id="124855at2759"/>
<name>A0A7R9LYY4_9ACAR</name>
<dbReference type="GO" id="GO:0035267">
    <property type="term" value="C:NuA4 histone acetyltransferase complex"/>
    <property type="evidence" value="ECO:0007669"/>
    <property type="project" value="TreeGrafter"/>
</dbReference>
<keyword evidence="4" id="KW-0804">Transcription</keyword>
<sequence>MPRVDSRHPLVRQLIKESAVNPLLYSCIGFTTKAPFTHPLRAISGLIHYLIPNRITGSSHPMATTSSAGTSGSDHSGTGGGNGFKYELEERVLCFHGPLIYEAKCLKRIHIDNSYRYYVHYNGWNKSWDEWVDESMIMALNDQNLKRQQELRQSLQAVKQANASNAKKRKTTTAQTTDGAVKDATPATATDGSNRRTKTSSSAVKNGTKSGDSSNDNESNGSTDRKKKKRKTIARIMSIEDSFTTKLEIRIKIPDALKPCLVDDWDLITRLKMLYDLPAKTSVETILDDYMRQKVAESGGASEESVILEVIAGIKGFFNAMIGSQLLYKFERIQYQELLVHHKDTNTGIQMSAIYGAIHLLRLFTRINNFLAFIPLNEPMVELMSKHIHDLLHYLSSNTHLFTAGDYSVASPEYCRKCL</sequence>
<dbReference type="GO" id="GO:0006355">
    <property type="term" value="P:regulation of DNA-templated transcription"/>
    <property type="evidence" value="ECO:0007669"/>
    <property type="project" value="InterPro"/>
</dbReference>
<dbReference type="PANTHER" id="PTHR10880">
    <property type="entry name" value="MORTALITY FACTOR 4-LIKE PROTEIN"/>
    <property type="match status" value="1"/>
</dbReference>
<proteinExistence type="predicted"/>
<feature type="compositionally biased region" description="Polar residues" evidence="6">
    <location>
        <begin position="156"/>
        <end position="165"/>
    </location>
</feature>
<evidence type="ECO:0000256" key="1">
    <source>
        <dbReference type="ARBA" id="ARBA00004123"/>
    </source>
</evidence>
<evidence type="ECO:0000259" key="7">
    <source>
        <dbReference type="SMART" id="SM00298"/>
    </source>
</evidence>
<feature type="domain" description="Chromo" evidence="7">
    <location>
        <begin position="85"/>
        <end position="153"/>
    </location>
</feature>
<dbReference type="InterPro" id="IPR008676">
    <property type="entry name" value="MRG"/>
</dbReference>
<dbReference type="Gene3D" id="2.30.30.140">
    <property type="match status" value="1"/>
</dbReference>
<evidence type="ECO:0000256" key="3">
    <source>
        <dbReference type="ARBA" id="ARBA00023015"/>
    </source>
</evidence>
<dbReference type="Pfam" id="PF22732">
    <property type="entry name" value="MSL3_chromo-like"/>
    <property type="match status" value="1"/>
</dbReference>
<evidence type="ECO:0000256" key="6">
    <source>
        <dbReference type="SAM" id="MobiDB-lite"/>
    </source>
</evidence>
<dbReference type="Gene3D" id="1.10.274.30">
    <property type="entry name" value="MRG domain"/>
    <property type="match status" value="1"/>
</dbReference>
<feature type="compositionally biased region" description="Low complexity" evidence="6">
    <location>
        <begin position="210"/>
        <end position="222"/>
    </location>
</feature>
<evidence type="ECO:0000256" key="5">
    <source>
        <dbReference type="ARBA" id="ARBA00023242"/>
    </source>
</evidence>
<dbReference type="InterPro" id="IPR026541">
    <property type="entry name" value="MRG_dom"/>
</dbReference>
<dbReference type="InterPro" id="IPR016197">
    <property type="entry name" value="Chromo-like_dom_sf"/>
</dbReference>
<evidence type="ECO:0000256" key="2">
    <source>
        <dbReference type="ARBA" id="ARBA00022853"/>
    </source>
</evidence>